<dbReference type="EMBL" id="JAFEJU010000001">
    <property type="protein sequence ID" value="MBT1174320.1"/>
    <property type="molecule type" value="Genomic_DNA"/>
</dbReference>
<gene>
    <name evidence="1" type="ORF">JS530_02135</name>
</gene>
<keyword evidence="2" id="KW-1185">Reference proteome</keyword>
<organism evidence="1 2">
    <name type="scientific">Bifidobacterium colobi</name>
    <dbReference type="NCBI Taxonomy" id="2809026"/>
    <lineage>
        <taxon>Bacteria</taxon>
        <taxon>Bacillati</taxon>
        <taxon>Actinomycetota</taxon>
        <taxon>Actinomycetes</taxon>
        <taxon>Bifidobacteriales</taxon>
        <taxon>Bifidobacteriaceae</taxon>
        <taxon>Bifidobacterium</taxon>
    </lineage>
</organism>
<evidence type="ECO:0000313" key="1">
    <source>
        <dbReference type="EMBL" id="MBT1174320.1"/>
    </source>
</evidence>
<protein>
    <submittedName>
        <fullName evidence="1">Uncharacterized protein</fullName>
    </submittedName>
</protein>
<accession>A0ABS5UU37</accession>
<evidence type="ECO:0000313" key="2">
    <source>
        <dbReference type="Proteomes" id="UP000711736"/>
    </source>
</evidence>
<reference evidence="1 2" key="1">
    <citation type="journal article" date="2021" name="Environ. Microbiol.">
        <title>Genetic insights into the dark matter of the mammalian gut microbiota through targeted genome reconstruction.</title>
        <authorList>
            <person name="Lugli G.A."/>
            <person name="Alessandri G."/>
            <person name="Milani C."/>
            <person name="Viappiani A."/>
            <person name="Fontana F."/>
            <person name="Tarracchini C."/>
            <person name="Mancabelli L."/>
            <person name="Argentini C."/>
            <person name="Ruiz L."/>
            <person name="Margolles A."/>
            <person name="van Sinderen D."/>
            <person name="Turroni F."/>
            <person name="Ventura M."/>
        </authorList>
    </citation>
    <scope>NUCLEOTIDE SEQUENCE [LARGE SCALE GENOMIC DNA]</scope>
    <source>
        <strain evidence="1 2">LC6</strain>
    </source>
</reference>
<dbReference type="RefSeq" id="WP_214375551.1">
    <property type="nucleotide sequence ID" value="NZ_JAFEJU010000001.1"/>
</dbReference>
<dbReference type="Proteomes" id="UP000711736">
    <property type="component" value="Unassembled WGS sequence"/>
</dbReference>
<sequence length="67" mass="7703">MEGNNTRIELRRRVEKGGWFAVNHPCGAGVQQFRMGSDGLLESIAEERDERSRQDWRTLWTPASLEA</sequence>
<proteinExistence type="predicted"/>
<name>A0ABS5UU37_9BIFI</name>
<comment type="caution">
    <text evidence="1">The sequence shown here is derived from an EMBL/GenBank/DDBJ whole genome shotgun (WGS) entry which is preliminary data.</text>
</comment>